<keyword evidence="5" id="KW-1185">Reference proteome</keyword>
<protein>
    <recommendedName>
        <fullName evidence="2">Protein ZIP4 homolog</fullName>
    </recommendedName>
</protein>
<evidence type="ECO:0000256" key="3">
    <source>
        <dbReference type="PROSITE-ProRule" id="PRU00339"/>
    </source>
</evidence>
<proteinExistence type="predicted"/>
<dbReference type="GO" id="GO:0051321">
    <property type="term" value="P:meiotic cell cycle"/>
    <property type="evidence" value="ECO:0007669"/>
    <property type="project" value="UniProtKB-KW"/>
</dbReference>
<dbReference type="OMA" id="NYETQMN"/>
<dbReference type="EMBL" id="KB206332">
    <property type="protein sequence ID" value="ELP92724.1"/>
    <property type="molecule type" value="Genomic_DNA"/>
</dbReference>
<sequence length="832" mass="92907">MCEILVSINALKSPVDWEIVKSLNDKVALVESGAVKKCGEERKEGSDLWNFVVKSGDTTPLKNSSWLRWIACRLVMLEKREHDLVFLKMLGKTGKCLVECGEFSLGSDVFDTATSLYDEVMKSVVGNQERQDTRKVGWMLFVWRMQSAWKEGKMELAWMFFNKAKDLVKDSNESIEDFLVLIYNKVLEMYNIGMYQASIEWLNEYIQLSTSDKVRVGEALKIVSNCYLHLGDAEKAVSYIEKSLEFSKNEDSEMVHVKCLLLANPNSAIQPFKLFITSPDVSFSNKIAICKAAGDVKNADLGLFGYETLLSSLSKKDVVDSRLFFEVSQSYLEFLFSCNSVNYISSQNLIELVMKNVQSGKVQFLSEEVYSLVALLWERGVFDVKNANFRTGNEWFTCASTLMHLTKCTEHLEELSKNISICSYELHNYTEATSSAKNSIEGGCTDLKPDFILFSSLLHLHDPEGASSALSSTLRRASSNDDKVKYLEACCGVCEEQNEESILVKCLREMFASLPGNSAAGTTVVVFKQLLKRECSVGLLKRFSEMLQGDSAGVVGEETGDVEWCLAFLFNTGKASYTSNSLLLCCWCFFVYNELSKCFQPYSELYENRILACLMGAACGSESVGKEVSDQIMVMSKEAKECLEKLRIKGSSSNNPIDKLETTCNTVGVKVALSLGNGVEGAVSSLIQSGANPSVLELVGMSCVSAGKTSEGIKCLETAITQTCKEPELNAKRFARVIREIVSNSPDENALNTIKKALTVMKSVGENYPPTEIEWLMATSWNKGNRSRYSHDFGRAESWFTTALDISIFVKNKDDTKKMMNEEYQKFHSIKV</sequence>
<keyword evidence="3" id="KW-0802">TPR repeat</keyword>
<dbReference type="InterPro" id="IPR019734">
    <property type="entry name" value="TPR_rpt"/>
</dbReference>
<dbReference type="PANTHER" id="PTHR40375">
    <property type="entry name" value="SPORULATION-SPECIFIC PROTEIN 22"/>
    <property type="match status" value="1"/>
</dbReference>
<dbReference type="InterPro" id="IPR011990">
    <property type="entry name" value="TPR-like_helical_dom_sf"/>
</dbReference>
<dbReference type="RefSeq" id="XP_004259495.1">
    <property type="nucleotide sequence ID" value="XM_004259447.1"/>
</dbReference>
<dbReference type="GO" id="GO:0090173">
    <property type="term" value="P:regulation of synaptonemal complex assembly"/>
    <property type="evidence" value="ECO:0007669"/>
    <property type="project" value="InterPro"/>
</dbReference>
<dbReference type="PANTHER" id="PTHR40375:SF2">
    <property type="entry name" value="SPORULATION-SPECIFIC PROTEIN 22"/>
    <property type="match status" value="1"/>
</dbReference>
<evidence type="ECO:0000313" key="4">
    <source>
        <dbReference type="EMBL" id="ELP92724.1"/>
    </source>
</evidence>
<dbReference type="PROSITE" id="PS50005">
    <property type="entry name" value="TPR"/>
    <property type="match status" value="1"/>
</dbReference>
<evidence type="ECO:0000256" key="2">
    <source>
        <dbReference type="ARBA" id="ARBA00031845"/>
    </source>
</evidence>
<dbReference type="InterPro" id="IPR013940">
    <property type="entry name" value="Spo22/ZIP4/TEX11"/>
</dbReference>
<dbReference type="AlphaFoldDB" id="A0A0A1UFK4"/>
<dbReference type="Proteomes" id="UP000014680">
    <property type="component" value="Unassembled WGS sequence"/>
</dbReference>
<dbReference type="InterPro" id="IPR039057">
    <property type="entry name" value="Spo22/ZIP4"/>
</dbReference>
<name>A0A0A1UFK4_ENTIV</name>
<dbReference type="OrthoDB" id="65716at2759"/>
<reference evidence="4 5" key="1">
    <citation type="submission" date="2012-10" db="EMBL/GenBank/DDBJ databases">
        <authorList>
            <person name="Zafar N."/>
            <person name="Inman J."/>
            <person name="Hall N."/>
            <person name="Lorenzi H."/>
            <person name="Caler E."/>
        </authorList>
    </citation>
    <scope>NUCLEOTIDE SEQUENCE [LARGE SCALE GENOMIC DNA]</scope>
    <source>
        <strain evidence="4 5">IP1</strain>
    </source>
</reference>
<dbReference type="Gene3D" id="1.25.40.10">
    <property type="entry name" value="Tetratricopeptide repeat domain"/>
    <property type="match status" value="1"/>
</dbReference>
<dbReference type="VEuPathDB" id="AmoebaDB:EIN_371360"/>
<keyword evidence="1" id="KW-0469">Meiosis</keyword>
<accession>A0A0A1UFK4</accession>
<dbReference type="SUPFAM" id="SSF48452">
    <property type="entry name" value="TPR-like"/>
    <property type="match status" value="1"/>
</dbReference>
<evidence type="ECO:0000313" key="5">
    <source>
        <dbReference type="Proteomes" id="UP000014680"/>
    </source>
</evidence>
<gene>
    <name evidence="4" type="ORF">EIN_371360</name>
</gene>
<organism evidence="4 5">
    <name type="scientific">Entamoeba invadens IP1</name>
    <dbReference type="NCBI Taxonomy" id="370355"/>
    <lineage>
        <taxon>Eukaryota</taxon>
        <taxon>Amoebozoa</taxon>
        <taxon>Evosea</taxon>
        <taxon>Archamoebae</taxon>
        <taxon>Mastigamoebida</taxon>
        <taxon>Entamoebidae</taxon>
        <taxon>Entamoeba</taxon>
    </lineage>
</organism>
<dbReference type="Pfam" id="PF08631">
    <property type="entry name" value="SPO22"/>
    <property type="match status" value="1"/>
</dbReference>
<feature type="repeat" description="TPR" evidence="3">
    <location>
        <begin position="217"/>
        <end position="250"/>
    </location>
</feature>
<dbReference type="KEGG" id="eiv:EIN_371360"/>
<evidence type="ECO:0000256" key="1">
    <source>
        <dbReference type="ARBA" id="ARBA00023254"/>
    </source>
</evidence>
<dbReference type="GeneID" id="14891756"/>